<dbReference type="EMBL" id="JBHFAB010000019">
    <property type="protein sequence ID" value="MFC1419595.1"/>
    <property type="molecule type" value="Genomic_DNA"/>
</dbReference>
<dbReference type="SUPFAM" id="SSF52949">
    <property type="entry name" value="Macro domain-like"/>
    <property type="match status" value="1"/>
</dbReference>
<feature type="compositionally biased region" description="Low complexity" evidence="1">
    <location>
        <begin position="52"/>
        <end position="65"/>
    </location>
</feature>
<dbReference type="Pfam" id="PF10021">
    <property type="entry name" value="PARG_cat_microb"/>
    <property type="match status" value="1"/>
</dbReference>
<dbReference type="InterPro" id="IPR019261">
    <property type="entry name" value="PARG_cat_microbial"/>
</dbReference>
<gene>
    <name evidence="3" type="ORF">ACEZDE_23600</name>
</gene>
<keyword evidence="4" id="KW-1185">Reference proteome</keyword>
<dbReference type="NCBIfam" id="TIGR02452">
    <property type="entry name" value="TIGR02452 family protein"/>
    <property type="match status" value="1"/>
</dbReference>
<dbReference type="Gene3D" id="3.40.220.10">
    <property type="entry name" value="Leucine Aminopeptidase, subunit E, domain 1"/>
    <property type="match status" value="1"/>
</dbReference>
<dbReference type="InterPro" id="IPR043472">
    <property type="entry name" value="Macro_dom-like"/>
</dbReference>
<organism evidence="3 4">
    <name type="scientific">Streptacidiphilus cavernicola</name>
    <dbReference type="NCBI Taxonomy" id="3342716"/>
    <lineage>
        <taxon>Bacteria</taxon>
        <taxon>Bacillati</taxon>
        <taxon>Actinomycetota</taxon>
        <taxon>Actinomycetes</taxon>
        <taxon>Kitasatosporales</taxon>
        <taxon>Streptomycetaceae</taxon>
        <taxon>Streptacidiphilus</taxon>
    </lineage>
</organism>
<reference evidence="3 4" key="1">
    <citation type="submission" date="2024-09" db="EMBL/GenBank/DDBJ databases">
        <authorList>
            <person name="Lee S.D."/>
        </authorList>
    </citation>
    <scope>NUCLEOTIDE SEQUENCE [LARGE SCALE GENOMIC DNA]</scope>
    <source>
        <strain evidence="3 4">N8-3</strain>
    </source>
</reference>
<dbReference type="RefSeq" id="WP_380539164.1">
    <property type="nucleotide sequence ID" value="NZ_JBHFAB010000019.1"/>
</dbReference>
<evidence type="ECO:0000313" key="3">
    <source>
        <dbReference type="EMBL" id="MFC1419595.1"/>
    </source>
</evidence>
<evidence type="ECO:0000259" key="2">
    <source>
        <dbReference type="Pfam" id="PF10021"/>
    </source>
</evidence>
<dbReference type="PANTHER" id="PTHR35596">
    <property type="entry name" value="DUF2263 DOMAIN-CONTAINING PROTEIN"/>
    <property type="match status" value="1"/>
</dbReference>
<protein>
    <submittedName>
        <fullName evidence="3">TIGR02452 family protein</fullName>
    </submittedName>
</protein>
<comment type="caution">
    <text evidence="3">The sequence shown here is derived from an EMBL/GenBank/DDBJ whole genome shotgun (WGS) entry which is preliminary data.</text>
</comment>
<evidence type="ECO:0000313" key="4">
    <source>
        <dbReference type="Proteomes" id="UP001592531"/>
    </source>
</evidence>
<accession>A0ABV6W0R1</accession>
<dbReference type="Proteomes" id="UP001592531">
    <property type="component" value="Unassembled WGS sequence"/>
</dbReference>
<dbReference type="PIRSF" id="PIRSF014899">
    <property type="entry name" value="UCP014899"/>
    <property type="match status" value="1"/>
</dbReference>
<sequence length="295" mass="31540">MSSRLHTIATENERIAAEGHYWAADGSRVTIEAALKAAATGTRCHQPEEALSRPSGRSPGAAPAGPSGPGGPADGPADRALRIEVTAEKTLDAARRLCDSGAGEVAVLNFASARNPGGGYLRGAKAQEEDLCREALLYSCLIRTQHDYYEPHRASDDLLYSDRVIWSPQVPVHRGNGALLPEPYLVSFLTSPAPNAGQMLRRDPAAGPAIDTALRRRAGRVLAVAAAHGVRRLVLGAWGCGVFANQPTAVAEAFHQHLEGDELGNRRDFDEIVFAVWDRGTHSANRDAFTHRFAG</sequence>
<dbReference type="PANTHER" id="PTHR35596:SF1">
    <property type="entry name" value="MICROBIAL-TYPE PARG CATALYTIC DOMAIN-CONTAINING PROTEIN"/>
    <property type="match status" value="1"/>
</dbReference>
<feature type="region of interest" description="Disordered" evidence="1">
    <location>
        <begin position="40"/>
        <end position="77"/>
    </location>
</feature>
<proteinExistence type="predicted"/>
<feature type="domain" description="Microbial-type PARG catalytic" evidence="2">
    <location>
        <begin position="9"/>
        <end position="174"/>
    </location>
</feature>
<name>A0ABV6W0R1_9ACTN</name>
<evidence type="ECO:0000256" key="1">
    <source>
        <dbReference type="SAM" id="MobiDB-lite"/>
    </source>
</evidence>
<dbReference type="InterPro" id="IPR012664">
    <property type="entry name" value="CHP02452"/>
</dbReference>